<name>A0AAV7WBI3_PLEWA</name>
<gene>
    <name evidence="2" type="ORF">NDU88_005616</name>
</gene>
<comment type="caution">
    <text evidence="2">The sequence shown here is derived from an EMBL/GenBank/DDBJ whole genome shotgun (WGS) entry which is preliminary data.</text>
</comment>
<protein>
    <submittedName>
        <fullName evidence="2">Uncharacterized protein</fullName>
    </submittedName>
</protein>
<feature type="signal peptide" evidence="1">
    <location>
        <begin position="1"/>
        <end position="29"/>
    </location>
</feature>
<evidence type="ECO:0000256" key="1">
    <source>
        <dbReference type="SAM" id="SignalP"/>
    </source>
</evidence>
<evidence type="ECO:0000313" key="3">
    <source>
        <dbReference type="Proteomes" id="UP001066276"/>
    </source>
</evidence>
<dbReference type="AlphaFoldDB" id="A0AAV7WBI3"/>
<reference evidence="2" key="1">
    <citation type="journal article" date="2022" name="bioRxiv">
        <title>Sequencing and chromosome-scale assembly of the giantPleurodeles waltlgenome.</title>
        <authorList>
            <person name="Brown T."/>
            <person name="Elewa A."/>
            <person name="Iarovenko S."/>
            <person name="Subramanian E."/>
            <person name="Araus A.J."/>
            <person name="Petzold A."/>
            <person name="Susuki M."/>
            <person name="Suzuki K.-i.T."/>
            <person name="Hayashi T."/>
            <person name="Toyoda A."/>
            <person name="Oliveira C."/>
            <person name="Osipova E."/>
            <person name="Leigh N.D."/>
            <person name="Simon A."/>
            <person name="Yun M.H."/>
        </authorList>
    </citation>
    <scope>NUCLEOTIDE SEQUENCE</scope>
    <source>
        <strain evidence="2">20211129_DDA</strain>
        <tissue evidence="2">Liver</tissue>
    </source>
</reference>
<organism evidence="2 3">
    <name type="scientific">Pleurodeles waltl</name>
    <name type="common">Iberian ribbed newt</name>
    <dbReference type="NCBI Taxonomy" id="8319"/>
    <lineage>
        <taxon>Eukaryota</taxon>
        <taxon>Metazoa</taxon>
        <taxon>Chordata</taxon>
        <taxon>Craniata</taxon>
        <taxon>Vertebrata</taxon>
        <taxon>Euteleostomi</taxon>
        <taxon>Amphibia</taxon>
        <taxon>Batrachia</taxon>
        <taxon>Caudata</taxon>
        <taxon>Salamandroidea</taxon>
        <taxon>Salamandridae</taxon>
        <taxon>Pleurodelinae</taxon>
        <taxon>Pleurodeles</taxon>
    </lineage>
</organism>
<keyword evidence="1" id="KW-0732">Signal</keyword>
<sequence>MRCGSNSGLMKSGALVWTALGLWPKPVLRDGTVLRDPHKRCPQATVQAGFLVTRLELMMLALVNRGCSTGWDGASCTSRAMSTGTSVSRSVVIGDSQAALGAGDAGVRGPQVAVRPAAR</sequence>
<dbReference type="EMBL" id="JANPWB010000002">
    <property type="protein sequence ID" value="KAJ1210250.1"/>
    <property type="molecule type" value="Genomic_DNA"/>
</dbReference>
<dbReference type="Proteomes" id="UP001066276">
    <property type="component" value="Chromosome 1_2"/>
</dbReference>
<accession>A0AAV7WBI3</accession>
<proteinExistence type="predicted"/>
<evidence type="ECO:0000313" key="2">
    <source>
        <dbReference type="EMBL" id="KAJ1210250.1"/>
    </source>
</evidence>
<keyword evidence="3" id="KW-1185">Reference proteome</keyword>
<feature type="chain" id="PRO_5043597056" evidence="1">
    <location>
        <begin position="30"/>
        <end position="119"/>
    </location>
</feature>